<dbReference type="SUPFAM" id="SSF52121">
    <property type="entry name" value="Lumazine synthase"/>
    <property type="match status" value="1"/>
</dbReference>
<feature type="binding site" evidence="7">
    <location>
        <position position="108"/>
    </location>
    <ligand>
        <name>5-amino-6-(D-ribitylamino)uracil</name>
        <dbReference type="ChEBI" id="CHEBI:15934"/>
    </ligand>
</feature>
<evidence type="ECO:0000256" key="1">
    <source>
        <dbReference type="ARBA" id="ARBA00004917"/>
    </source>
</evidence>
<evidence type="ECO:0000256" key="3">
    <source>
        <dbReference type="ARBA" id="ARBA00012664"/>
    </source>
</evidence>
<comment type="catalytic activity">
    <reaction evidence="6 7">
        <text>(2S)-2-hydroxy-3-oxobutyl phosphate + 5-amino-6-(D-ribitylamino)uracil = 6,7-dimethyl-8-(1-D-ribityl)lumazine + phosphate + 2 H2O + H(+)</text>
        <dbReference type="Rhea" id="RHEA:26152"/>
        <dbReference type="ChEBI" id="CHEBI:15377"/>
        <dbReference type="ChEBI" id="CHEBI:15378"/>
        <dbReference type="ChEBI" id="CHEBI:15934"/>
        <dbReference type="ChEBI" id="CHEBI:43474"/>
        <dbReference type="ChEBI" id="CHEBI:58201"/>
        <dbReference type="ChEBI" id="CHEBI:58830"/>
        <dbReference type="EC" id="2.5.1.78"/>
    </reaction>
</comment>
<comment type="function">
    <text evidence="7">Catalyzes the formation of 6,7-dimethyl-8-ribityllumazine by condensation of 5-amino-6-(D-ribitylamino)uracil with 3,4-dihydroxy-2-butanone 4-phosphate. This is the penultimate step in the biosynthesis of riboflavin.</text>
</comment>
<keyword evidence="4 7" id="KW-0686">Riboflavin biosynthesis</keyword>
<feature type="binding site" evidence="7">
    <location>
        <begin position="75"/>
        <end position="77"/>
    </location>
    <ligand>
        <name>5-amino-6-(D-ribitylamino)uracil</name>
        <dbReference type="ChEBI" id="CHEBI:15934"/>
    </ligand>
</feature>
<evidence type="ECO:0000256" key="4">
    <source>
        <dbReference type="ARBA" id="ARBA00022619"/>
    </source>
</evidence>
<feature type="binding site" evidence="7">
    <location>
        <position position="122"/>
    </location>
    <ligand>
        <name>(2S)-2-hydroxy-3-oxobutyl phosphate</name>
        <dbReference type="ChEBI" id="CHEBI:58830"/>
    </ligand>
</feature>
<protein>
    <recommendedName>
        <fullName evidence="3 7">6,7-dimethyl-8-ribityllumazine synthase</fullName>
        <shortName evidence="7">DMRL synthase</shortName>
        <shortName evidence="7">LS</shortName>
        <shortName evidence="7">Lumazine synthase</shortName>
        <ecNumber evidence="3 7">2.5.1.78</ecNumber>
    </recommendedName>
</protein>
<dbReference type="Proteomes" id="UP000231658">
    <property type="component" value="Unassembled WGS sequence"/>
</dbReference>
<name>A0A1C3RCX3_9PROT</name>
<dbReference type="PANTHER" id="PTHR21058">
    <property type="entry name" value="6,7-DIMETHYL-8-RIBITYLLUMAZINE SYNTHASE DMRL SYNTHASE LUMAZINE SYNTHASE"/>
    <property type="match status" value="1"/>
</dbReference>
<keyword evidence="5 7" id="KW-0808">Transferase</keyword>
<evidence type="ECO:0000313" key="9">
    <source>
        <dbReference type="Proteomes" id="UP000231658"/>
    </source>
</evidence>
<dbReference type="UniPathway" id="UPA00275">
    <property type="reaction ID" value="UER00404"/>
</dbReference>
<dbReference type="AlphaFoldDB" id="A0A1C3RCX3"/>
<feature type="binding site" evidence="7">
    <location>
        <position position="13"/>
    </location>
    <ligand>
        <name>5-amino-6-(D-ribitylamino)uracil</name>
        <dbReference type="ChEBI" id="CHEBI:15934"/>
    </ligand>
</feature>
<proteinExistence type="inferred from homology"/>
<accession>A0A1C3RCX3</accession>
<evidence type="ECO:0000256" key="2">
    <source>
        <dbReference type="ARBA" id="ARBA00007424"/>
    </source>
</evidence>
<gene>
    <name evidence="7 8" type="primary">ribH</name>
    <name evidence="8" type="ORF">MTBPR1_10372</name>
</gene>
<dbReference type="GO" id="GO:0000906">
    <property type="term" value="F:6,7-dimethyl-8-ribityllumazine synthase activity"/>
    <property type="evidence" value="ECO:0007669"/>
    <property type="project" value="UniProtKB-UniRule"/>
</dbReference>
<evidence type="ECO:0000256" key="7">
    <source>
        <dbReference type="HAMAP-Rule" id="MF_00178"/>
    </source>
</evidence>
<evidence type="ECO:0000256" key="6">
    <source>
        <dbReference type="ARBA" id="ARBA00048785"/>
    </source>
</evidence>
<feature type="active site" description="Proton donor" evidence="7">
    <location>
        <position position="83"/>
    </location>
</feature>
<dbReference type="OrthoDB" id="9809709at2"/>
<dbReference type="InterPro" id="IPR002180">
    <property type="entry name" value="LS/RS"/>
</dbReference>
<dbReference type="EMBL" id="FLYE01000001">
    <property type="protein sequence ID" value="SCA55125.1"/>
    <property type="molecule type" value="Genomic_DNA"/>
</dbReference>
<dbReference type="InterPro" id="IPR036467">
    <property type="entry name" value="LS/RS_sf"/>
</dbReference>
<dbReference type="CDD" id="cd09209">
    <property type="entry name" value="Lumazine_synthase-I"/>
    <property type="match status" value="1"/>
</dbReference>
<dbReference type="RefSeq" id="WP_069185835.1">
    <property type="nucleotide sequence ID" value="NZ_FLYE01000001.1"/>
</dbReference>
<dbReference type="Pfam" id="PF00885">
    <property type="entry name" value="DMRL_synthase"/>
    <property type="match status" value="1"/>
</dbReference>
<dbReference type="GO" id="GO:0009231">
    <property type="term" value="P:riboflavin biosynthetic process"/>
    <property type="evidence" value="ECO:0007669"/>
    <property type="project" value="UniProtKB-UniRule"/>
</dbReference>
<dbReference type="InterPro" id="IPR034964">
    <property type="entry name" value="LS"/>
</dbReference>
<dbReference type="EC" id="2.5.1.78" evidence="3 7"/>
<evidence type="ECO:0000256" key="5">
    <source>
        <dbReference type="ARBA" id="ARBA00022679"/>
    </source>
</evidence>
<organism evidence="8 9">
    <name type="scientific">Candidatus Terasakiella magnetica</name>
    <dbReference type="NCBI Taxonomy" id="1867952"/>
    <lineage>
        <taxon>Bacteria</taxon>
        <taxon>Pseudomonadati</taxon>
        <taxon>Pseudomonadota</taxon>
        <taxon>Alphaproteobacteria</taxon>
        <taxon>Rhodospirillales</taxon>
        <taxon>Terasakiellaceae</taxon>
        <taxon>Terasakiella</taxon>
    </lineage>
</organism>
<evidence type="ECO:0000313" key="8">
    <source>
        <dbReference type="EMBL" id="SCA55125.1"/>
    </source>
</evidence>
<dbReference type="HAMAP" id="MF_00178">
    <property type="entry name" value="Lumazine_synth"/>
    <property type="match status" value="1"/>
</dbReference>
<dbReference type="STRING" id="1867952.MTBPR1_10372"/>
<feature type="binding site" evidence="7">
    <location>
        <begin position="44"/>
        <end position="46"/>
    </location>
    <ligand>
        <name>5-amino-6-(D-ribitylamino)uracil</name>
        <dbReference type="ChEBI" id="CHEBI:15934"/>
    </ligand>
</feature>
<sequence length="153" mass="17236">MDKPRIFVAEARFYDDIADDLYASVEKEFEGKGYELKRYQVPGVFELAPAFSYAIRSMEIGAMGSRYVGFISLGCVIRGETTHYDVVVDETSRALMDLSVNHNLAHGFGMITAENREQALVRADREQKDVGGKAARACLQMIELKKELHLLPR</sequence>
<dbReference type="GO" id="GO:0005829">
    <property type="term" value="C:cytosol"/>
    <property type="evidence" value="ECO:0007669"/>
    <property type="project" value="TreeGrafter"/>
</dbReference>
<feature type="binding site" evidence="7">
    <location>
        <begin position="80"/>
        <end position="81"/>
    </location>
    <ligand>
        <name>(2S)-2-hydroxy-3-oxobutyl phosphate</name>
        <dbReference type="ChEBI" id="CHEBI:58830"/>
    </ligand>
</feature>
<reference evidence="8 9" key="1">
    <citation type="submission" date="2016-07" db="EMBL/GenBank/DDBJ databases">
        <authorList>
            <person name="Lefevre C.T."/>
        </authorList>
    </citation>
    <scope>NUCLEOTIDE SEQUENCE [LARGE SCALE GENOMIC DNA]</scope>
    <source>
        <strain evidence="8">PR1</strain>
    </source>
</reference>
<dbReference type="PANTHER" id="PTHR21058:SF0">
    <property type="entry name" value="6,7-DIMETHYL-8-RIBITYLLUMAZINE SYNTHASE"/>
    <property type="match status" value="1"/>
</dbReference>
<comment type="pathway">
    <text evidence="1 7">Cofactor biosynthesis; riboflavin biosynthesis; riboflavin from 2-hydroxy-3-oxobutyl phosphate and 5-amino-6-(D-ribitylamino)uracil: step 1/2.</text>
</comment>
<dbReference type="Gene3D" id="3.40.50.960">
    <property type="entry name" value="Lumazine/riboflavin synthase"/>
    <property type="match status" value="1"/>
</dbReference>
<keyword evidence="9" id="KW-1185">Reference proteome</keyword>
<dbReference type="GO" id="GO:0009349">
    <property type="term" value="C:riboflavin synthase complex"/>
    <property type="evidence" value="ECO:0007669"/>
    <property type="project" value="InterPro"/>
</dbReference>
<comment type="similarity">
    <text evidence="2 7">Belongs to the DMRL synthase family.</text>
</comment>